<feature type="compositionally biased region" description="Polar residues" evidence="1">
    <location>
        <begin position="287"/>
        <end position="301"/>
    </location>
</feature>
<dbReference type="EMBL" id="MEVD01000012">
    <property type="protein sequence ID" value="OGC53743.1"/>
    <property type="molecule type" value="Genomic_DNA"/>
</dbReference>
<evidence type="ECO:0000313" key="3">
    <source>
        <dbReference type="Proteomes" id="UP000178127"/>
    </source>
</evidence>
<dbReference type="STRING" id="1802620.A3D91_03865"/>
<proteinExistence type="predicted"/>
<feature type="region of interest" description="Disordered" evidence="1">
    <location>
        <begin position="276"/>
        <end position="315"/>
    </location>
</feature>
<comment type="caution">
    <text evidence="2">The sequence shown here is derived from an EMBL/GenBank/DDBJ whole genome shotgun (WGS) entry which is preliminary data.</text>
</comment>
<gene>
    <name evidence="2" type="ORF">A3D91_03865</name>
</gene>
<dbReference type="InterPro" id="IPR011042">
    <property type="entry name" value="6-blade_b-propeller_TolB-like"/>
</dbReference>
<dbReference type="AlphaFoldDB" id="A0A1F4VAQ5"/>
<dbReference type="Gene3D" id="2.120.10.30">
    <property type="entry name" value="TolB, C-terminal domain"/>
    <property type="match status" value="1"/>
</dbReference>
<evidence type="ECO:0000256" key="1">
    <source>
        <dbReference type="SAM" id="MobiDB-lite"/>
    </source>
</evidence>
<dbReference type="SUPFAM" id="SSF101898">
    <property type="entry name" value="NHL repeat"/>
    <property type="match status" value="1"/>
</dbReference>
<evidence type="ECO:0000313" key="2">
    <source>
        <dbReference type="EMBL" id="OGC53743.1"/>
    </source>
</evidence>
<accession>A0A1F4VAQ5</accession>
<protein>
    <submittedName>
        <fullName evidence="2">Uncharacterized protein</fullName>
    </submittedName>
</protein>
<organism evidence="2 3">
    <name type="scientific">candidate division WWE3 bacterium RIFCSPHIGHO2_02_FULL_38_14</name>
    <dbReference type="NCBI Taxonomy" id="1802620"/>
    <lineage>
        <taxon>Bacteria</taxon>
        <taxon>Katanobacteria</taxon>
    </lineage>
</organism>
<reference evidence="2 3" key="1">
    <citation type="journal article" date="2016" name="Nat. Commun.">
        <title>Thousands of microbial genomes shed light on interconnected biogeochemical processes in an aquifer system.</title>
        <authorList>
            <person name="Anantharaman K."/>
            <person name="Brown C.T."/>
            <person name="Hug L.A."/>
            <person name="Sharon I."/>
            <person name="Castelle C.J."/>
            <person name="Probst A.J."/>
            <person name="Thomas B.C."/>
            <person name="Singh A."/>
            <person name="Wilkins M.J."/>
            <person name="Karaoz U."/>
            <person name="Brodie E.L."/>
            <person name="Williams K.H."/>
            <person name="Hubbard S.S."/>
            <person name="Banfield J.F."/>
        </authorList>
    </citation>
    <scope>NUCLEOTIDE SEQUENCE [LARGE SCALE GENOMIC DNA]</scope>
</reference>
<sequence length="567" mass="63418">MNKRFTAKIQNIKPSIESSSNIVSDNIVVIPESADLKARKGSVFATFCIKSEIPNDSKLITKIITDILNETYYQSENISPIQSIERALSDITEKILNLPSEQIRSLSGGVKKEVSIDILTAVLWGNVIYIVQYGEGKVYLIRDGFPKTIETLNEGNFSAASGFIKEDDVVALCTPKFAELVPLEKFLSQPLLGADLPPDASSLVLKFIEEVTFSEKETIKFYDEKAVKKKSAPQLFKIDKTGILKFLKKQRFKLFVGSIVLLMVASIQTTLTSKSEDSGIKDENVMGESTQQLTEETSQIETLPEVETSKDAETKTTRVKDPPIYNIKITEPTAETSEIAVLDDNVIVSDNSSGKLYISTINTPKYEKYSTSFDGINSLSYDDGNLSFSDKEGYKVYSIVIDKVLESYSKEGLNKTATYLDFVYSLEDGKIIKYTKEKNELSPSLWAQSEEFTDAKSLSVATSIYVITGDGNVMKHTRGIKDDFEIKGLDAPLKRAAEVVAYYNFDNIYIADPENKRIIVINENGELIKQLKHINPEHWQNIKDISVDPEEEKLFVLDGSKVFEVNL</sequence>
<name>A0A1F4VAQ5_UNCKA</name>
<dbReference type="Proteomes" id="UP000178127">
    <property type="component" value="Unassembled WGS sequence"/>
</dbReference>